<dbReference type="Proteomes" id="UP001066276">
    <property type="component" value="Chromosome 6"/>
</dbReference>
<proteinExistence type="predicted"/>
<comment type="caution">
    <text evidence="1">The sequence shown here is derived from an EMBL/GenBank/DDBJ whole genome shotgun (WGS) entry which is preliminary data.</text>
</comment>
<protein>
    <submittedName>
        <fullName evidence="1">Uncharacterized protein</fullName>
    </submittedName>
</protein>
<name>A0AAV7R694_PLEWA</name>
<evidence type="ECO:0000313" key="1">
    <source>
        <dbReference type="EMBL" id="KAJ1146268.1"/>
    </source>
</evidence>
<evidence type="ECO:0000313" key="2">
    <source>
        <dbReference type="Proteomes" id="UP001066276"/>
    </source>
</evidence>
<dbReference type="EMBL" id="JANPWB010000010">
    <property type="protein sequence ID" value="KAJ1146268.1"/>
    <property type="molecule type" value="Genomic_DNA"/>
</dbReference>
<keyword evidence="2" id="KW-1185">Reference proteome</keyword>
<accession>A0AAV7R694</accession>
<reference evidence="1" key="1">
    <citation type="journal article" date="2022" name="bioRxiv">
        <title>Sequencing and chromosome-scale assembly of the giantPleurodeles waltlgenome.</title>
        <authorList>
            <person name="Brown T."/>
            <person name="Elewa A."/>
            <person name="Iarovenko S."/>
            <person name="Subramanian E."/>
            <person name="Araus A.J."/>
            <person name="Petzold A."/>
            <person name="Susuki M."/>
            <person name="Suzuki K.-i.T."/>
            <person name="Hayashi T."/>
            <person name="Toyoda A."/>
            <person name="Oliveira C."/>
            <person name="Osipova E."/>
            <person name="Leigh N.D."/>
            <person name="Simon A."/>
            <person name="Yun M.H."/>
        </authorList>
    </citation>
    <scope>NUCLEOTIDE SEQUENCE</scope>
    <source>
        <strain evidence="1">20211129_DDA</strain>
        <tissue evidence="1">Liver</tissue>
    </source>
</reference>
<gene>
    <name evidence="1" type="ORF">NDU88_012546</name>
</gene>
<organism evidence="1 2">
    <name type="scientific">Pleurodeles waltl</name>
    <name type="common">Iberian ribbed newt</name>
    <dbReference type="NCBI Taxonomy" id="8319"/>
    <lineage>
        <taxon>Eukaryota</taxon>
        <taxon>Metazoa</taxon>
        <taxon>Chordata</taxon>
        <taxon>Craniata</taxon>
        <taxon>Vertebrata</taxon>
        <taxon>Euteleostomi</taxon>
        <taxon>Amphibia</taxon>
        <taxon>Batrachia</taxon>
        <taxon>Caudata</taxon>
        <taxon>Salamandroidea</taxon>
        <taxon>Salamandridae</taxon>
        <taxon>Pleurodelinae</taxon>
        <taxon>Pleurodeles</taxon>
    </lineage>
</organism>
<sequence length="125" mass="13734">MHTYVRPQVRKAYDAAEKGLDHLTDREVEAASGMSGPQVRKAYDAAEKGLDHLTDREVEAASGMSGPQVRKAYDAAEKGLDHLTDREVEAASGMSGSPECRMGESWKDLGVEWMLCIFVVDEVSF</sequence>
<dbReference type="AlphaFoldDB" id="A0AAV7R694"/>